<name>A0A839RHC3_9ACTN</name>
<dbReference type="OrthoDB" id="3393679at2"/>
<dbReference type="EMBL" id="JACHWS010000001">
    <property type="protein sequence ID" value="MBB3036142.1"/>
    <property type="molecule type" value="Genomic_DNA"/>
</dbReference>
<evidence type="ECO:0000313" key="5">
    <source>
        <dbReference type="Proteomes" id="UP000567922"/>
    </source>
</evidence>
<keyword evidence="5" id="KW-1185">Reference proteome</keyword>
<dbReference type="AlphaFoldDB" id="A0A839RHC3"/>
<feature type="compositionally biased region" description="Low complexity" evidence="1">
    <location>
        <begin position="28"/>
        <end position="57"/>
    </location>
</feature>
<feature type="domain" description="AMIN-like" evidence="3">
    <location>
        <begin position="113"/>
        <end position="240"/>
    </location>
</feature>
<comment type="caution">
    <text evidence="4">The sequence shown here is derived from an EMBL/GenBank/DDBJ whole genome shotgun (WGS) entry which is preliminary data.</text>
</comment>
<proteinExistence type="predicted"/>
<evidence type="ECO:0000259" key="3">
    <source>
        <dbReference type="Pfam" id="PF24837"/>
    </source>
</evidence>
<dbReference type="InterPro" id="IPR056303">
    <property type="entry name" value="AMIN-like"/>
</dbReference>
<evidence type="ECO:0000256" key="2">
    <source>
        <dbReference type="SAM" id="SignalP"/>
    </source>
</evidence>
<reference evidence="4 5" key="1">
    <citation type="submission" date="2020-08" db="EMBL/GenBank/DDBJ databases">
        <title>Sequencing the genomes of 1000 actinobacteria strains.</title>
        <authorList>
            <person name="Klenk H.-P."/>
        </authorList>
    </citation>
    <scope>NUCLEOTIDE SEQUENCE [LARGE SCALE GENOMIC DNA]</scope>
    <source>
        <strain evidence="4 5">DSM 45258</strain>
    </source>
</reference>
<evidence type="ECO:0000313" key="4">
    <source>
        <dbReference type="EMBL" id="MBB3036142.1"/>
    </source>
</evidence>
<dbReference type="RefSeq" id="WP_064439769.1">
    <property type="nucleotide sequence ID" value="NZ_BDDI01000005.1"/>
</dbReference>
<feature type="compositionally biased region" description="Pro residues" evidence="1">
    <location>
        <begin position="62"/>
        <end position="81"/>
    </location>
</feature>
<feature type="region of interest" description="Disordered" evidence="1">
    <location>
        <begin position="28"/>
        <end position="109"/>
    </location>
</feature>
<feature type="signal peptide" evidence="2">
    <location>
        <begin position="1"/>
        <end position="21"/>
    </location>
</feature>
<feature type="chain" id="PRO_5038776943" description="AMIN-like domain-containing protein" evidence="2">
    <location>
        <begin position="22"/>
        <end position="241"/>
    </location>
</feature>
<gene>
    <name evidence="4" type="ORF">FHU29_000576</name>
</gene>
<sequence>MKHRALNQRFARRTVTLAAIAAVVVAGGCSSPDTDTPAAPTTTVTPTQAPQGAATGTDLTPEPSPSPAESPDAQPPAPVEPPGQAAPAPPAVSNFDGHAGPQSQAQGDGTFLSVTGVRTGQHDGYTRIVIDMDGQGNQPGYDARYVDAAYEAGSGHLLPVEGATILQVNISGWGYPFDTGVDPYAGPRTMGGPASGSVAQVQLGSFYEGVAQIFVGVRNSDKPYRVSTLQNPTRVVIDIAD</sequence>
<evidence type="ECO:0000256" key="1">
    <source>
        <dbReference type="SAM" id="MobiDB-lite"/>
    </source>
</evidence>
<organism evidence="4 5">
    <name type="scientific">Hoyosella altamirensis</name>
    <dbReference type="NCBI Taxonomy" id="616997"/>
    <lineage>
        <taxon>Bacteria</taxon>
        <taxon>Bacillati</taxon>
        <taxon>Actinomycetota</taxon>
        <taxon>Actinomycetes</taxon>
        <taxon>Mycobacteriales</taxon>
        <taxon>Hoyosellaceae</taxon>
        <taxon>Hoyosella</taxon>
    </lineage>
</organism>
<dbReference type="Pfam" id="PF24837">
    <property type="entry name" value="AMIN-like"/>
    <property type="match status" value="1"/>
</dbReference>
<keyword evidence="2" id="KW-0732">Signal</keyword>
<accession>A0A839RHC3</accession>
<protein>
    <recommendedName>
        <fullName evidence="3">AMIN-like domain-containing protein</fullName>
    </recommendedName>
</protein>
<dbReference type="Proteomes" id="UP000567922">
    <property type="component" value="Unassembled WGS sequence"/>
</dbReference>
<dbReference type="PROSITE" id="PS51257">
    <property type="entry name" value="PROKAR_LIPOPROTEIN"/>
    <property type="match status" value="1"/>
</dbReference>